<name>A0A8X6VV94_TRICX</name>
<protein>
    <submittedName>
        <fullName evidence="1">Uncharacterized protein</fullName>
    </submittedName>
</protein>
<accession>A0A8X6VV94</accession>
<keyword evidence="2" id="KW-1185">Reference proteome</keyword>
<comment type="caution">
    <text evidence="1">The sequence shown here is derived from an EMBL/GenBank/DDBJ whole genome shotgun (WGS) entry which is preliminary data.</text>
</comment>
<dbReference type="AlphaFoldDB" id="A0A8X6VV94"/>
<proteinExistence type="predicted"/>
<evidence type="ECO:0000313" key="1">
    <source>
        <dbReference type="EMBL" id="GFY23114.1"/>
    </source>
</evidence>
<reference evidence="1" key="1">
    <citation type="submission" date="2020-08" db="EMBL/GenBank/DDBJ databases">
        <title>Multicomponent nature underlies the extraordinary mechanical properties of spider dragline silk.</title>
        <authorList>
            <person name="Kono N."/>
            <person name="Nakamura H."/>
            <person name="Mori M."/>
            <person name="Yoshida Y."/>
            <person name="Ohtoshi R."/>
            <person name="Malay A.D."/>
            <person name="Moran D.A.P."/>
            <person name="Tomita M."/>
            <person name="Numata K."/>
            <person name="Arakawa K."/>
        </authorList>
    </citation>
    <scope>NUCLEOTIDE SEQUENCE</scope>
</reference>
<dbReference type="Proteomes" id="UP000887159">
    <property type="component" value="Unassembled WGS sequence"/>
</dbReference>
<evidence type="ECO:0000313" key="2">
    <source>
        <dbReference type="Proteomes" id="UP000887159"/>
    </source>
</evidence>
<gene>
    <name evidence="1" type="ORF">TNCV_3763541</name>
</gene>
<sequence>MSSAWFSSSRVQHIGSGGRHPSCMATEWAGLVSNQAKPVEIYSQNVMSGVNTVATDERLRNFEPRLSDEDDTWVDNSPSKLPHHTNVRTFDLDVFNVHQLLFNAKLLWYQDSNIGHEFITMTIRLPWPQKKIASLKKCNAEVYLKK</sequence>
<dbReference type="EMBL" id="BMAU01021362">
    <property type="protein sequence ID" value="GFY23114.1"/>
    <property type="molecule type" value="Genomic_DNA"/>
</dbReference>
<organism evidence="1 2">
    <name type="scientific">Trichonephila clavipes</name>
    <name type="common">Golden silk orbweaver</name>
    <name type="synonym">Nephila clavipes</name>
    <dbReference type="NCBI Taxonomy" id="2585209"/>
    <lineage>
        <taxon>Eukaryota</taxon>
        <taxon>Metazoa</taxon>
        <taxon>Ecdysozoa</taxon>
        <taxon>Arthropoda</taxon>
        <taxon>Chelicerata</taxon>
        <taxon>Arachnida</taxon>
        <taxon>Araneae</taxon>
        <taxon>Araneomorphae</taxon>
        <taxon>Entelegynae</taxon>
        <taxon>Araneoidea</taxon>
        <taxon>Nephilidae</taxon>
        <taxon>Trichonephila</taxon>
    </lineage>
</organism>